<organism evidence="2 3">
    <name type="scientific">Longivirga aurantiaca</name>
    <dbReference type="NCBI Taxonomy" id="1837743"/>
    <lineage>
        <taxon>Bacteria</taxon>
        <taxon>Bacillati</taxon>
        <taxon>Actinomycetota</taxon>
        <taxon>Actinomycetes</taxon>
        <taxon>Sporichthyales</taxon>
        <taxon>Sporichthyaceae</taxon>
        <taxon>Longivirga</taxon>
    </lineage>
</organism>
<protein>
    <submittedName>
        <fullName evidence="2">VWA domain-containing protein</fullName>
    </submittedName>
</protein>
<dbReference type="CDD" id="cd00198">
    <property type="entry name" value="vWFA"/>
    <property type="match status" value="1"/>
</dbReference>
<comment type="caution">
    <text evidence="2">The sequence shown here is derived from an EMBL/GenBank/DDBJ whole genome shotgun (WGS) entry which is preliminary data.</text>
</comment>
<accession>A0ABW1SZA3</accession>
<dbReference type="Proteomes" id="UP001596138">
    <property type="component" value="Unassembled WGS sequence"/>
</dbReference>
<reference evidence="3" key="1">
    <citation type="journal article" date="2019" name="Int. J. Syst. Evol. Microbiol.">
        <title>The Global Catalogue of Microorganisms (GCM) 10K type strain sequencing project: providing services to taxonomists for standard genome sequencing and annotation.</title>
        <authorList>
            <consortium name="The Broad Institute Genomics Platform"/>
            <consortium name="The Broad Institute Genome Sequencing Center for Infectious Disease"/>
            <person name="Wu L."/>
            <person name="Ma J."/>
        </authorList>
    </citation>
    <scope>NUCLEOTIDE SEQUENCE [LARGE SCALE GENOMIC DNA]</scope>
    <source>
        <strain evidence="3">CGMCC 4.7317</strain>
    </source>
</reference>
<dbReference type="InterPro" id="IPR036465">
    <property type="entry name" value="vWFA_dom_sf"/>
</dbReference>
<dbReference type="SUPFAM" id="SSF53300">
    <property type="entry name" value="vWA-like"/>
    <property type="match status" value="1"/>
</dbReference>
<keyword evidence="3" id="KW-1185">Reference proteome</keyword>
<evidence type="ECO:0000313" key="3">
    <source>
        <dbReference type="Proteomes" id="UP001596138"/>
    </source>
</evidence>
<name>A0ABW1SZA3_9ACTN</name>
<proteinExistence type="predicted"/>
<evidence type="ECO:0000313" key="2">
    <source>
        <dbReference type="EMBL" id="MFC6237335.1"/>
    </source>
</evidence>
<dbReference type="RefSeq" id="WP_386764548.1">
    <property type="nucleotide sequence ID" value="NZ_JBHSTI010000008.1"/>
</dbReference>
<dbReference type="InterPro" id="IPR002035">
    <property type="entry name" value="VWF_A"/>
</dbReference>
<dbReference type="Pfam" id="PF13519">
    <property type="entry name" value="VWA_2"/>
    <property type="match status" value="1"/>
</dbReference>
<evidence type="ECO:0000259" key="1">
    <source>
        <dbReference type="SMART" id="SM00327"/>
    </source>
</evidence>
<sequence>MNRFRYGAYDDGPDPLAAPYDAGRAVDELGDRVLDGLDVRDAVRDLLQRGADGVRGLDDLMRKVQQRRRSLERSGRMDGMLEKAAEMLDRAVEREKQALFPDPSDDARFRETQLDNLPSSTSRAVRELSEYDWRSPEARQTFDDLKDMLRRDVLDQQFRGMKQALQDPAGSESRERLKNMMADLNQMLEKHARGEDTEQDFADFMDEHGEFFPENPENIEQLLDQLARQAAAMQRMLESMTPEQRQELAELMADALGDMDLASEMGRLTDNLRAMRPDLPWSGRQRLRGDEPLGLGDATEALADLADLDALSEALGQDYAGASLDDVDEEAVARALGRQAVDDLKRLQEIERELERQGYLTRKGGEIELTAKAIRRIGQTALRRVFASLESGGRGDHDVHDAGAAGELTGTTREWRFGDEQPLDVVKTVSNAVRRRMVDSDGPLLRPEDFEIRETERRTRAAVVLLVDQSFSMVMNDTWRTAKTTAMALHALATTQFPLDAVEIIAFANLARRIAPHELPDLDANEVQGTNLQHALMLAGRFLDKHPDAEPVVLVVTDGEPTAHLDRDGEWWFQWPPGPETIELTLAEVDKMTRRGVPLSFFRLGHEPRLARFLDDIARRNGGRVLAPEGDRLGDYVVSDYLKRRSGGRRRSA</sequence>
<feature type="domain" description="VWFA" evidence="1">
    <location>
        <begin position="460"/>
        <end position="642"/>
    </location>
</feature>
<dbReference type="SMART" id="SM00327">
    <property type="entry name" value="VWA"/>
    <property type="match status" value="1"/>
</dbReference>
<dbReference type="EMBL" id="JBHSTI010000008">
    <property type="protein sequence ID" value="MFC6237335.1"/>
    <property type="molecule type" value="Genomic_DNA"/>
</dbReference>
<dbReference type="Gene3D" id="3.40.50.410">
    <property type="entry name" value="von Willebrand factor, type A domain"/>
    <property type="match status" value="1"/>
</dbReference>
<gene>
    <name evidence="2" type="ORF">ACFQGU_05570</name>
</gene>